<name>A8RCX9_9FIRM</name>
<dbReference type="EMBL" id="ABAW02000021">
    <property type="protein sequence ID" value="EDP10933.1"/>
    <property type="molecule type" value="Genomic_DNA"/>
</dbReference>
<dbReference type="GeneID" id="92793666"/>
<dbReference type="HOGENOM" id="CLU_2897448_0_0_9"/>
<proteinExistence type="predicted"/>
<accession>A8RCX9</accession>
<protein>
    <submittedName>
        <fullName evidence="1">Uncharacterized protein</fullName>
    </submittedName>
</protein>
<comment type="caution">
    <text evidence="1">The sequence shown here is derived from an EMBL/GenBank/DDBJ whole genome shotgun (WGS) entry which is preliminary data.</text>
</comment>
<sequence>MRNIEKTIEETIVKTGYDMKVDEVVALQEKGACESICNAFVFGYAQGMKALKAEMKQKGVAL</sequence>
<evidence type="ECO:0000313" key="1">
    <source>
        <dbReference type="EMBL" id="EDP10933.1"/>
    </source>
</evidence>
<dbReference type="RefSeq" id="WP_004800030.1">
    <property type="nucleotide sequence ID" value="NZ_DS483476.1"/>
</dbReference>
<organism evidence="1 2">
    <name type="scientific">Amedibacillus dolichus DSM 3991</name>
    <dbReference type="NCBI Taxonomy" id="428127"/>
    <lineage>
        <taxon>Bacteria</taxon>
        <taxon>Bacillati</taxon>
        <taxon>Bacillota</taxon>
        <taxon>Erysipelotrichia</taxon>
        <taxon>Erysipelotrichales</taxon>
        <taxon>Erysipelotrichaceae</taxon>
        <taxon>Amedibacillus</taxon>
    </lineage>
</organism>
<gene>
    <name evidence="1" type="ORF">EUBDOL_01532</name>
</gene>
<dbReference type="AlphaFoldDB" id="A8RCX9"/>
<reference evidence="1 2" key="1">
    <citation type="submission" date="2007-09" db="EMBL/GenBank/DDBJ databases">
        <title>Draft genome sequence of Eubacterium dolichum (DSM 3991).</title>
        <authorList>
            <person name="Sudarsanam P."/>
            <person name="Ley R."/>
            <person name="Guruge J."/>
            <person name="Turnbaugh P.J."/>
            <person name="Mahowald M."/>
            <person name="Liep D."/>
            <person name="Gordon J."/>
        </authorList>
    </citation>
    <scope>NUCLEOTIDE SEQUENCE [LARGE SCALE GENOMIC DNA]</scope>
    <source>
        <strain evidence="1 2">DSM 3991</strain>
    </source>
</reference>
<reference evidence="1 2" key="2">
    <citation type="submission" date="2007-09" db="EMBL/GenBank/DDBJ databases">
        <authorList>
            <person name="Fulton L."/>
            <person name="Clifton S."/>
            <person name="Fulton B."/>
            <person name="Xu J."/>
            <person name="Minx P."/>
            <person name="Pepin K.H."/>
            <person name="Johnson M."/>
            <person name="Thiruvilangam P."/>
            <person name="Bhonagiri V."/>
            <person name="Nash W.E."/>
            <person name="Mardis E.R."/>
            <person name="Wilson R.K."/>
        </authorList>
    </citation>
    <scope>NUCLEOTIDE SEQUENCE [LARGE SCALE GENOMIC DNA]</scope>
    <source>
        <strain evidence="1 2">DSM 3991</strain>
    </source>
</reference>
<evidence type="ECO:0000313" key="2">
    <source>
        <dbReference type="Proteomes" id="UP000004090"/>
    </source>
</evidence>
<dbReference type="STRING" id="428127.EUBDOL_01532"/>
<dbReference type="Proteomes" id="UP000004090">
    <property type="component" value="Unassembled WGS sequence"/>
</dbReference>